<evidence type="ECO:0000256" key="6">
    <source>
        <dbReference type="SAM" id="SignalP"/>
    </source>
</evidence>
<sequence length="376" mass="40908">MIKRIVGIAALGLLSLQACMAQSTPSPRTATLHPYELDDFFKQEKLLDEQVELIYKSMTPEQRVGQMIVPAAGRLGKPDAELDELVRRGWIGGVLLLNGTTSSFKKYVHRFDSISQANSHLPLVYSADAEPSLINRKISDSQKVPKTSELKDTSEVIAVAHTIAHQLKDIGILYNYAPVTDLSLQNAAIGNRSFGSDPAQVERMNKAFILATQADGVAATAKHFPGHGLVQGDSHKKLVYIDGDMKEVGVYKGLIDAGVLSIMVGHIAVQNNPRYNTGGEPATLSRTIVTDLLKNEMGYKGIITTDAMNMGAVAAIPNASLKAAKAGIDMILMPLKEKETLFAILAEMDKDPAFKKQVEESVKKIIRFKLCLGVIR</sequence>
<dbReference type="InterPro" id="IPR001764">
    <property type="entry name" value="Glyco_hydro_3_N"/>
</dbReference>
<comment type="caution">
    <text evidence="8">The sequence shown here is derived from an EMBL/GenBank/DDBJ whole genome shotgun (WGS) entry which is preliminary data.</text>
</comment>
<dbReference type="RefSeq" id="WP_009194620.1">
    <property type="nucleotide sequence ID" value="NZ_AODQ01000021.1"/>
</dbReference>
<proteinExistence type="inferred from homology"/>
<keyword evidence="6" id="KW-0732">Signal</keyword>
<dbReference type="GO" id="GO:0004563">
    <property type="term" value="F:beta-N-acetylhexosaminidase activity"/>
    <property type="evidence" value="ECO:0007669"/>
    <property type="project" value="UniProtKB-EC"/>
</dbReference>
<evidence type="ECO:0000256" key="1">
    <source>
        <dbReference type="ARBA" id="ARBA00001231"/>
    </source>
</evidence>
<dbReference type="PANTHER" id="PTHR30480">
    <property type="entry name" value="BETA-HEXOSAMINIDASE-RELATED"/>
    <property type="match status" value="1"/>
</dbReference>
<feature type="chain" id="PRO_5004081876" description="beta-N-acetylhexosaminidase" evidence="6">
    <location>
        <begin position="22"/>
        <end position="376"/>
    </location>
</feature>
<dbReference type="Proteomes" id="UP000011910">
    <property type="component" value="Unassembled WGS sequence"/>
</dbReference>
<evidence type="ECO:0000256" key="2">
    <source>
        <dbReference type="ARBA" id="ARBA00005336"/>
    </source>
</evidence>
<evidence type="ECO:0000256" key="5">
    <source>
        <dbReference type="ARBA" id="ARBA00023295"/>
    </source>
</evidence>
<dbReference type="InterPro" id="IPR017853">
    <property type="entry name" value="GH"/>
</dbReference>
<protein>
    <recommendedName>
        <fullName evidence="3">beta-N-acetylhexosaminidase</fullName>
        <ecNumber evidence="3">3.2.1.52</ecNumber>
    </recommendedName>
</protein>
<dbReference type="Gene3D" id="3.20.20.300">
    <property type="entry name" value="Glycoside hydrolase, family 3, N-terminal domain"/>
    <property type="match status" value="1"/>
</dbReference>
<evidence type="ECO:0000256" key="4">
    <source>
        <dbReference type="ARBA" id="ARBA00022801"/>
    </source>
</evidence>
<feature type="domain" description="Glycoside hydrolase family 3 N-terminal" evidence="7">
    <location>
        <begin position="61"/>
        <end position="367"/>
    </location>
</feature>
<keyword evidence="4" id="KW-0378">Hydrolase</keyword>
<dbReference type="GO" id="GO:0005975">
    <property type="term" value="P:carbohydrate metabolic process"/>
    <property type="evidence" value="ECO:0007669"/>
    <property type="project" value="InterPro"/>
</dbReference>
<evidence type="ECO:0000313" key="9">
    <source>
        <dbReference type="Proteomes" id="UP000011910"/>
    </source>
</evidence>
<accession>M7N4M9</accession>
<dbReference type="AlphaFoldDB" id="M7N4M9"/>
<dbReference type="PROSITE" id="PS51257">
    <property type="entry name" value="PROKAR_LIPOPROTEIN"/>
    <property type="match status" value="1"/>
</dbReference>
<name>M7N4M9_9BACT</name>
<dbReference type="PATRIC" id="fig|1279009.4.peg.1233"/>
<feature type="signal peptide" evidence="6">
    <location>
        <begin position="1"/>
        <end position="21"/>
    </location>
</feature>
<evidence type="ECO:0000259" key="7">
    <source>
        <dbReference type="Pfam" id="PF00933"/>
    </source>
</evidence>
<comment type="similarity">
    <text evidence="2">Belongs to the glycosyl hydrolase 3 family.</text>
</comment>
<evidence type="ECO:0000256" key="3">
    <source>
        <dbReference type="ARBA" id="ARBA00012663"/>
    </source>
</evidence>
<dbReference type="GO" id="GO:0009254">
    <property type="term" value="P:peptidoglycan turnover"/>
    <property type="evidence" value="ECO:0007669"/>
    <property type="project" value="TreeGrafter"/>
</dbReference>
<evidence type="ECO:0000313" key="8">
    <source>
        <dbReference type="EMBL" id="EMR03623.1"/>
    </source>
</evidence>
<dbReference type="STRING" id="1279009.ADICEAN_01220"/>
<comment type="catalytic activity">
    <reaction evidence="1">
        <text>Hydrolysis of terminal non-reducing N-acetyl-D-hexosamine residues in N-acetyl-beta-D-hexosaminides.</text>
        <dbReference type="EC" id="3.2.1.52"/>
    </reaction>
</comment>
<gene>
    <name evidence="8" type="ORF">ADICEAN_01220</name>
</gene>
<dbReference type="SUPFAM" id="SSF51445">
    <property type="entry name" value="(Trans)glycosidases"/>
    <property type="match status" value="1"/>
</dbReference>
<dbReference type="PANTHER" id="PTHR30480:SF13">
    <property type="entry name" value="BETA-HEXOSAMINIDASE"/>
    <property type="match status" value="1"/>
</dbReference>
<reference evidence="8 9" key="1">
    <citation type="journal article" date="2013" name="Genome Announc.">
        <title>Draft Genome Sequence of Cesiribacter andamanensis Strain AMV16T, Isolated from a Soil Sample from a Mud Volcano in the Andaman Islands, India.</title>
        <authorList>
            <person name="Shivaji S."/>
            <person name="Ara S."/>
            <person name="Begum Z."/>
            <person name="Srinivas T.N."/>
            <person name="Singh A."/>
            <person name="Kumar Pinnaka A."/>
        </authorList>
    </citation>
    <scope>NUCLEOTIDE SEQUENCE [LARGE SCALE GENOMIC DNA]</scope>
    <source>
        <strain evidence="8 9">AMV16</strain>
    </source>
</reference>
<dbReference type="OrthoDB" id="9805821at2"/>
<keyword evidence="9" id="KW-1185">Reference proteome</keyword>
<organism evidence="8 9">
    <name type="scientific">Cesiribacter andamanensis AMV16</name>
    <dbReference type="NCBI Taxonomy" id="1279009"/>
    <lineage>
        <taxon>Bacteria</taxon>
        <taxon>Pseudomonadati</taxon>
        <taxon>Bacteroidota</taxon>
        <taxon>Cytophagia</taxon>
        <taxon>Cytophagales</taxon>
        <taxon>Cesiribacteraceae</taxon>
        <taxon>Cesiribacter</taxon>
    </lineage>
</organism>
<dbReference type="Pfam" id="PF00933">
    <property type="entry name" value="Glyco_hydro_3"/>
    <property type="match status" value="1"/>
</dbReference>
<dbReference type="EC" id="3.2.1.52" evidence="3"/>
<dbReference type="InterPro" id="IPR036962">
    <property type="entry name" value="Glyco_hydro_3_N_sf"/>
</dbReference>
<dbReference type="InterPro" id="IPR050226">
    <property type="entry name" value="NagZ_Beta-hexosaminidase"/>
</dbReference>
<keyword evidence="5" id="KW-0326">Glycosidase</keyword>
<dbReference type="EMBL" id="AODQ01000021">
    <property type="protein sequence ID" value="EMR03623.1"/>
    <property type="molecule type" value="Genomic_DNA"/>
</dbReference>
<dbReference type="eggNOG" id="COG1472">
    <property type="taxonomic scope" value="Bacteria"/>
</dbReference>